<comment type="subcellular location">
    <subcellularLocation>
        <location evidence="8">Mitochondrion</location>
    </subcellularLocation>
</comment>
<feature type="domain" description="FAD/NAD(P)-binding" evidence="11">
    <location>
        <begin position="17"/>
        <end position="239"/>
    </location>
</feature>
<feature type="binding site" evidence="10">
    <location>
        <begin position="177"/>
        <end position="180"/>
    </location>
    <ligand>
        <name>NADP(+)</name>
        <dbReference type="ChEBI" id="CHEBI:58349"/>
    </ligand>
</feature>
<dbReference type="Gene3D" id="3.40.50.720">
    <property type="entry name" value="NAD(P)-binding Rossmann-like Domain"/>
    <property type="match status" value="1"/>
</dbReference>
<evidence type="ECO:0000256" key="9">
    <source>
        <dbReference type="PIRSR" id="PIRSR000362-1"/>
    </source>
</evidence>
<sequence length="481" mass="53176">MSIISRAFTTAAASGPFKLAIVGSGPAGFYTAHRLLKEWPNTQIDMFDSLPVPHGLVRFGVAPDHPEVKNVMTTFDKVAEDDRFRFLGNVPVGLTTTTNNNNNNNNKSLSIQDLQKHFDAVLLSYGASEDRKMGIPGEDTFGVESARSFVGWYNGHPYYRDLKLALDDTDTAVVVGQGNVALDIARILLSPIDALRKTDITEYALEALSKSRVKHVHVVGRRGPVQVSFTSKELREQMSLPGVEFKADMDFIKREITESQPFISKNRPLKRLMGLLEKGSPTKDADKSWTAQFLRSPVEVLAQNNRVSGIRYEINRLEGPLEKRRAVGTGEFESQACGMVFTSIGYKSLPIEGVPFDHRQGRVPNTYGKIVDENNNELAGMYTAGWLKRGPTGVIVSTMTDAYETADTIVDDLKNGKDMLSSPEAGQQDIDGLLKERGIQPISYQDWKQIEAAEFAKGEALGKPREKFSSIQDMLAVLGRS</sequence>
<dbReference type="PANTHER" id="PTHR48467">
    <property type="entry name" value="GLUTAMATE SYNTHASE 1 [NADH], CHLOROPLASTIC-LIKE"/>
    <property type="match status" value="1"/>
</dbReference>
<dbReference type="Gene3D" id="3.50.50.60">
    <property type="entry name" value="FAD/NAD(P)-binding domain"/>
    <property type="match status" value="1"/>
</dbReference>
<evidence type="ECO:0000256" key="6">
    <source>
        <dbReference type="ARBA" id="ARBA00023002"/>
    </source>
</evidence>
<dbReference type="InterPro" id="IPR023753">
    <property type="entry name" value="FAD/NAD-binding_dom"/>
</dbReference>
<keyword evidence="3 8" id="KW-0285">Flavoprotein</keyword>
<proteinExistence type="inferred from homology"/>
<evidence type="ECO:0000256" key="8">
    <source>
        <dbReference type="PIRNR" id="PIRNR000362"/>
    </source>
</evidence>
<dbReference type="STRING" id="747725.A0A168HME9"/>
<comment type="catalytic activity">
    <reaction evidence="7 8">
        <text>2 reduced [adrenodoxin] + NADP(+) + H(+) = 2 oxidized [adrenodoxin] + NADPH</text>
        <dbReference type="Rhea" id="RHEA:42312"/>
        <dbReference type="Rhea" id="RHEA-COMP:9998"/>
        <dbReference type="Rhea" id="RHEA-COMP:9999"/>
        <dbReference type="ChEBI" id="CHEBI:15378"/>
        <dbReference type="ChEBI" id="CHEBI:33737"/>
        <dbReference type="ChEBI" id="CHEBI:33738"/>
        <dbReference type="ChEBI" id="CHEBI:57783"/>
        <dbReference type="ChEBI" id="CHEBI:58349"/>
        <dbReference type="EC" id="1.18.1.6"/>
    </reaction>
</comment>
<evidence type="ECO:0000256" key="10">
    <source>
        <dbReference type="PIRSR" id="PIRSR000362-2"/>
    </source>
</evidence>
<evidence type="ECO:0000259" key="11">
    <source>
        <dbReference type="Pfam" id="PF07992"/>
    </source>
</evidence>
<dbReference type="SUPFAM" id="SSF51971">
    <property type="entry name" value="Nucleotide-binding domain"/>
    <property type="match status" value="2"/>
</dbReference>
<dbReference type="VEuPathDB" id="FungiDB:MUCCIDRAFT_149688"/>
<feature type="binding site" evidence="9">
    <location>
        <position position="27"/>
    </location>
    <ligand>
        <name>FAD</name>
        <dbReference type="ChEBI" id="CHEBI:57692"/>
    </ligand>
</feature>
<dbReference type="GO" id="GO:0016491">
    <property type="term" value="F:oxidoreductase activity"/>
    <property type="evidence" value="ECO:0007669"/>
    <property type="project" value="UniProtKB-KW"/>
</dbReference>
<organism evidence="12 13">
    <name type="scientific">Mucor lusitanicus CBS 277.49</name>
    <dbReference type="NCBI Taxonomy" id="747725"/>
    <lineage>
        <taxon>Eukaryota</taxon>
        <taxon>Fungi</taxon>
        <taxon>Fungi incertae sedis</taxon>
        <taxon>Mucoromycota</taxon>
        <taxon>Mucoromycotina</taxon>
        <taxon>Mucoromycetes</taxon>
        <taxon>Mucorales</taxon>
        <taxon>Mucorineae</taxon>
        <taxon>Mucoraceae</taxon>
        <taxon>Mucor</taxon>
    </lineage>
</organism>
<feature type="binding site" evidence="9">
    <location>
        <position position="92"/>
    </location>
    <ligand>
        <name>FAD</name>
        <dbReference type="ChEBI" id="CHEBI:57692"/>
    </ligand>
</feature>
<dbReference type="OrthoDB" id="333024at2759"/>
<dbReference type="EC" id="1.18.1.6" evidence="8"/>
<dbReference type="InterPro" id="IPR055275">
    <property type="entry name" value="Ferredox_Rdtase"/>
</dbReference>
<feature type="binding site" evidence="10">
    <location>
        <position position="393"/>
    </location>
    <ligand>
        <name>NADP(+)</name>
        <dbReference type="ChEBI" id="CHEBI:58349"/>
    </ligand>
</feature>
<gene>
    <name evidence="12" type="ORF">MUCCIDRAFT_149688</name>
</gene>
<keyword evidence="6 8" id="KW-0560">Oxidoreductase</keyword>
<dbReference type="PANTHER" id="PTHR48467:SF1">
    <property type="entry name" value="GLUTAMATE SYNTHASE 1 [NADH], CHLOROPLASTIC-LIKE"/>
    <property type="match status" value="1"/>
</dbReference>
<dbReference type="Proteomes" id="UP000077051">
    <property type="component" value="Unassembled WGS sequence"/>
</dbReference>
<dbReference type="PIRSF" id="PIRSF000362">
    <property type="entry name" value="FNR"/>
    <property type="match status" value="1"/>
</dbReference>
<evidence type="ECO:0000313" key="13">
    <source>
        <dbReference type="Proteomes" id="UP000077051"/>
    </source>
</evidence>
<reference evidence="12 13" key="1">
    <citation type="submission" date="2015-06" db="EMBL/GenBank/DDBJ databases">
        <title>Expansion of signal transduction pathways in fungi by whole-genome duplication.</title>
        <authorList>
            <consortium name="DOE Joint Genome Institute"/>
            <person name="Corrochano L.M."/>
            <person name="Kuo A."/>
            <person name="Marcet-Houben M."/>
            <person name="Polaino S."/>
            <person name="Salamov A."/>
            <person name="Villalobos J.M."/>
            <person name="Alvarez M.I."/>
            <person name="Avalos J."/>
            <person name="Benito E.P."/>
            <person name="Benoit I."/>
            <person name="Burger G."/>
            <person name="Camino L.P."/>
            <person name="Canovas D."/>
            <person name="Cerda-Olmedo E."/>
            <person name="Cheng J.-F."/>
            <person name="Dominguez A."/>
            <person name="Elias M."/>
            <person name="Eslava A.P."/>
            <person name="Glaser F."/>
            <person name="Grimwood J."/>
            <person name="Gutierrez G."/>
            <person name="Heitman J."/>
            <person name="Henrissat B."/>
            <person name="Iturriaga E.A."/>
            <person name="Lang B.F."/>
            <person name="Lavin J.L."/>
            <person name="Lee S."/>
            <person name="Li W."/>
            <person name="Lindquist E."/>
            <person name="Lopez-Garcia S."/>
            <person name="Luque E.M."/>
            <person name="Marcos A.T."/>
            <person name="Martin J."/>
            <person name="Mccluskey K."/>
            <person name="Medina H.R."/>
            <person name="Miralles-Duran A."/>
            <person name="Miyazaki A."/>
            <person name="Munoz-Torres E."/>
            <person name="Oguiza J.A."/>
            <person name="Ohm R."/>
            <person name="Olmedo M."/>
            <person name="Orejas M."/>
            <person name="Ortiz-Castellanos L."/>
            <person name="Pisabarro A.G."/>
            <person name="Rodriguez-Romero J."/>
            <person name="Ruiz-Herrera J."/>
            <person name="Ruiz-Vazquez R."/>
            <person name="Sanz C."/>
            <person name="Schackwitz W."/>
            <person name="Schmutz J."/>
            <person name="Shahriari M."/>
            <person name="Shelest E."/>
            <person name="Silva-Franco F."/>
            <person name="Soanes D."/>
            <person name="Syed K."/>
            <person name="Tagua V.G."/>
            <person name="Talbot N.J."/>
            <person name="Thon M."/>
            <person name="De Vries R.P."/>
            <person name="Wiebenga A."/>
            <person name="Yadav J.S."/>
            <person name="Braun E.L."/>
            <person name="Baker S."/>
            <person name="Garre V."/>
            <person name="Horwitz B."/>
            <person name="Torres-Martinez S."/>
            <person name="Idnurm A."/>
            <person name="Herrera-Estrella A."/>
            <person name="Gabaldon T."/>
            <person name="Grigoriev I.V."/>
        </authorList>
    </citation>
    <scope>NUCLEOTIDE SEQUENCE [LARGE SCALE GENOMIC DNA]</scope>
    <source>
        <strain evidence="12 13">CBS 277.49</strain>
    </source>
</reference>
<evidence type="ECO:0000256" key="2">
    <source>
        <dbReference type="ARBA" id="ARBA00008312"/>
    </source>
</evidence>
<dbReference type="InterPro" id="IPR021163">
    <property type="entry name" value="Ferredox_Rdtase_adrenod"/>
</dbReference>
<name>A0A168HME9_MUCCL</name>
<keyword evidence="13" id="KW-1185">Reference proteome</keyword>
<dbReference type="Pfam" id="PF07992">
    <property type="entry name" value="Pyr_redox_2"/>
    <property type="match status" value="1"/>
</dbReference>
<evidence type="ECO:0000256" key="1">
    <source>
        <dbReference type="ARBA" id="ARBA00001974"/>
    </source>
</evidence>
<comment type="caution">
    <text evidence="12">The sequence shown here is derived from an EMBL/GenBank/DDBJ whole genome shotgun (WGS) entry which is preliminary data.</text>
</comment>
<dbReference type="PRINTS" id="PR00419">
    <property type="entry name" value="ADXRDTASE"/>
</dbReference>
<dbReference type="GO" id="GO:0005739">
    <property type="term" value="C:mitochondrion"/>
    <property type="evidence" value="ECO:0007669"/>
    <property type="project" value="UniProtKB-SubCell"/>
</dbReference>
<feature type="binding site" evidence="10">
    <location>
        <begin position="221"/>
        <end position="222"/>
    </location>
    <ligand>
        <name>NADP(+)</name>
        <dbReference type="ChEBI" id="CHEBI:58349"/>
    </ligand>
</feature>
<evidence type="ECO:0000256" key="5">
    <source>
        <dbReference type="ARBA" id="ARBA00022857"/>
    </source>
</evidence>
<dbReference type="EMBL" id="AMYB01000009">
    <property type="protein sequence ID" value="OAC98961.1"/>
    <property type="molecule type" value="Genomic_DNA"/>
</dbReference>
<evidence type="ECO:0000256" key="3">
    <source>
        <dbReference type="ARBA" id="ARBA00022630"/>
    </source>
</evidence>
<keyword evidence="8" id="KW-0496">Mitochondrion</keyword>
<evidence type="ECO:0000256" key="4">
    <source>
        <dbReference type="ARBA" id="ARBA00022827"/>
    </source>
</evidence>
<evidence type="ECO:0000313" key="12">
    <source>
        <dbReference type="EMBL" id="OAC98961.1"/>
    </source>
</evidence>
<dbReference type="InterPro" id="IPR036188">
    <property type="entry name" value="FAD/NAD-bd_sf"/>
</dbReference>
<evidence type="ECO:0000256" key="7">
    <source>
        <dbReference type="ARBA" id="ARBA00048933"/>
    </source>
</evidence>
<dbReference type="AlphaFoldDB" id="A0A168HME9"/>
<feature type="binding site" evidence="9">
    <location>
        <begin position="393"/>
        <end position="395"/>
    </location>
    <ligand>
        <name>FAD</name>
        <dbReference type="ChEBI" id="CHEBI:57692"/>
    </ligand>
</feature>
<comment type="cofactor">
    <cofactor evidence="1 8 9">
        <name>FAD</name>
        <dbReference type="ChEBI" id="CHEBI:57692"/>
    </cofactor>
</comment>
<feature type="binding site" evidence="9">
    <location>
        <position position="386"/>
    </location>
    <ligand>
        <name>FAD</name>
        <dbReference type="ChEBI" id="CHEBI:57692"/>
    </ligand>
</feature>
<feature type="binding site" evidence="10">
    <location>
        <position position="233"/>
    </location>
    <ligand>
        <name>NADP(+)</name>
        <dbReference type="ChEBI" id="CHEBI:58349"/>
    </ligand>
</feature>
<feature type="binding site" evidence="9">
    <location>
        <position position="56"/>
    </location>
    <ligand>
        <name>FAD</name>
        <dbReference type="ChEBI" id="CHEBI:57692"/>
    </ligand>
</feature>
<comment type="similarity">
    <text evidence="2 8">Belongs to the ferredoxin--NADP reductase type 1 family.</text>
</comment>
<keyword evidence="4 8" id="KW-0274">FAD</keyword>
<accession>A0A168HME9</accession>
<keyword evidence="5 8" id="KW-0521">NADP</keyword>
<protein>
    <recommendedName>
        <fullName evidence="8">NADPH:adrenodoxin oxidoreductase, mitochondrial</fullName>
        <ecNumber evidence="8">1.18.1.6</ecNumber>
    </recommendedName>
</protein>